<dbReference type="Proteomes" id="UP000039865">
    <property type="component" value="Unassembled WGS sequence"/>
</dbReference>
<feature type="region of interest" description="Disordered" evidence="1">
    <location>
        <begin position="600"/>
        <end position="622"/>
    </location>
</feature>
<accession>A0A078BEU6</accession>
<keyword evidence="3" id="KW-1185">Reference proteome</keyword>
<dbReference type="AlphaFoldDB" id="A0A078BEU6"/>
<proteinExistence type="predicted"/>
<reference evidence="2 3" key="1">
    <citation type="submission" date="2014-06" db="EMBL/GenBank/DDBJ databases">
        <authorList>
            <person name="Swart Estienne"/>
        </authorList>
    </citation>
    <scope>NUCLEOTIDE SEQUENCE [LARGE SCALE GENOMIC DNA]</scope>
    <source>
        <strain evidence="2 3">130c</strain>
    </source>
</reference>
<feature type="compositionally biased region" description="Polar residues" evidence="1">
    <location>
        <begin position="859"/>
        <end position="881"/>
    </location>
</feature>
<dbReference type="InParanoid" id="A0A078BEU6"/>
<sequence>MEQKKDKGKPQINIIEAESKEDANLNNNNVQNNILFFQQLANNQPRVYKFFTQIMFQASDNIDQKIKAIIQEPAKSVNELRNIFSKKPVQPCKYNQLIESIESNVKLSALQHKNNDIMRDSISSQNAEESGAKQVKNLVEIYQNMINTNQQRTKEEQEIWDRLQKNKHLSNDKRSLEEQFQDALRQRQESEFVQRSTEVHKLQTLEFLQNSIRHSYNNNFGSGYMGERTSITSDGIYNGVKKGSRKLNMDEVLLHEKQEQFKVQREKFQEAFNQIYEEYEIEWVKNEQKLLFQSLIQDLIEDRLDELSLEIVEQEQSSALRKVLEECIQQISFEVALPQVQDDFIEKFLSMEVNSLAFGCLEHEQTLHTVDQITEENFEATLNSMIKEITENNIRFETELVRDTEGISAQLIDAEISGIVSNSVQSDQLFKRFHSNMMLQTVADFLQEIAIHSIQQEYLKDKIIKQTIAGMVDDQIRNLLESSFMQLQEEKYLQEKILEDIYVEIIQQQLQNIASAAFITIKIQNKLDNQQKLKQQEELKQQEILNQQLSQIKVPIQKIAITPQKSDEDFFYDQQNLQSLQRKSYMQRESANYIIRKTINGSKSPLRGSEHSQNSSSQSSANQNINIQFQSPSTSFEQQKKIEFGLMNSKSNGQIIRKPLTGQNSNMKSQQQLPQIERPQAQLGGFSSQIPSNSQESQMMMLKQQQQKEQQFNSGMSALNFGNLIQRNQQRTLNMPIQQQQVNSQRYQQEDQLGRQIQQQNQQYKMQNFETEFRQDTNDLSYRQTSNYNMQRQKWKLNDNNSEFNDSEIMRSHDKSSLELKLLQDKDRKLIEQEKLKERLRQKLKAMDWNDSDNEEQKSTQLRIPQLLSKEQQNKKTPFQK</sequence>
<evidence type="ECO:0000256" key="1">
    <source>
        <dbReference type="SAM" id="MobiDB-lite"/>
    </source>
</evidence>
<evidence type="ECO:0000313" key="2">
    <source>
        <dbReference type="EMBL" id="CDW91687.1"/>
    </source>
</evidence>
<protein>
    <submittedName>
        <fullName evidence="2">Uncharacterized protein</fullName>
    </submittedName>
</protein>
<name>A0A078BEU6_STYLE</name>
<evidence type="ECO:0000313" key="3">
    <source>
        <dbReference type="Proteomes" id="UP000039865"/>
    </source>
</evidence>
<feature type="region of interest" description="Disordered" evidence="1">
    <location>
        <begin position="841"/>
        <end position="881"/>
    </location>
</feature>
<organism evidence="2 3">
    <name type="scientific">Stylonychia lemnae</name>
    <name type="common">Ciliate</name>
    <dbReference type="NCBI Taxonomy" id="5949"/>
    <lineage>
        <taxon>Eukaryota</taxon>
        <taxon>Sar</taxon>
        <taxon>Alveolata</taxon>
        <taxon>Ciliophora</taxon>
        <taxon>Intramacronucleata</taxon>
        <taxon>Spirotrichea</taxon>
        <taxon>Stichotrichia</taxon>
        <taxon>Sporadotrichida</taxon>
        <taxon>Oxytrichidae</taxon>
        <taxon>Stylonychinae</taxon>
        <taxon>Stylonychia</taxon>
    </lineage>
</organism>
<gene>
    <name evidence="2" type="primary">Contig7943.g8477</name>
    <name evidence="2" type="ORF">STYLEM_20846</name>
</gene>
<dbReference type="EMBL" id="CCKQ01019666">
    <property type="protein sequence ID" value="CDW91687.1"/>
    <property type="molecule type" value="Genomic_DNA"/>
</dbReference>
<feature type="compositionally biased region" description="Low complexity" evidence="1">
    <location>
        <begin position="612"/>
        <end position="622"/>
    </location>
</feature>